<sequence>MKAAAPVCASHCGVSLKKMLCQHNQETVEHPSHGSNKRRSRSLIIEFNEFHSHYPITSLLEF</sequence>
<reference evidence="1 2" key="1">
    <citation type="submission" date="2023-05" db="EMBL/GenBank/DDBJ databases">
        <title>B98-5 Cell Line De Novo Hybrid Assembly: An Optical Mapping Approach.</title>
        <authorList>
            <person name="Kananen K."/>
            <person name="Auerbach J.A."/>
            <person name="Kautto E."/>
            <person name="Blachly J.S."/>
        </authorList>
    </citation>
    <scope>NUCLEOTIDE SEQUENCE [LARGE SCALE GENOMIC DNA]</scope>
    <source>
        <strain evidence="1">B95-8</strain>
        <tissue evidence="1">Cell line</tissue>
    </source>
</reference>
<protein>
    <submittedName>
        <fullName evidence="1">Uncharacterized protein</fullName>
    </submittedName>
</protein>
<evidence type="ECO:0000313" key="2">
    <source>
        <dbReference type="Proteomes" id="UP001266305"/>
    </source>
</evidence>
<proteinExistence type="predicted"/>
<organism evidence="1 2">
    <name type="scientific">Saguinus oedipus</name>
    <name type="common">Cotton-top tamarin</name>
    <name type="synonym">Oedipomidas oedipus</name>
    <dbReference type="NCBI Taxonomy" id="9490"/>
    <lineage>
        <taxon>Eukaryota</taxon>
        <taxon>Metazoa</taxon>
        <taxon>Chordata</taxon>
        <taxon>Craniata</taxon>
        <taxon>Vertebrata</taxon>
        <taxon>Euteleostomi</taxon>
        <taxon>Mammalia</taxon>
        <taxon>Eutheria</taxon>
        <taxon>Euarchontoglires</taxon>
        <taxon>Primates</taxon>
        <taxon>Haplorrhini</taxon>
        <taxon>Platyrrhini</taxon>
        <taxon>Cebidae</taxon>
        <taxon>Callitrichinae</taxon>
        <taxon>Saguinus</taxon>
    </lineage>
</organism>
<accession>A0ABQ9UZ80</accession>
<evidence type="ECO:0000313" key="1">
    <source>
        <dbReference type="EMBL" id="KAK2102423.1"/>
    </source>
</evidence>
<gene>
    <name evidence="1" type="ORF">P7K49_020090</name>
</gene>
<dbReference type="EMBL" id="JASSZA010000009">
    <property type="protein sequence ID" value="KAK2102423.1"/>
    <property type="molecule type" value="Genomic_DNA"/>
</dbReference>
<comment type="caution">
    <text evidence="1">The sequence shown here is derived from an EMBL/GenBank/DDBJ whole genome shotgun (WGS) entry which is preliminary data.</text>
</comment>
<name>A0ABQ9UZ80_SAGOE</name>
<keyword evidence="2" id="KW-1185">Reference proteome</keyword>
<dbReference type="Proteomes" id="UP001266305">
    <property type="component" value="Unassembled WGS sequence"/>
</dbReference>